<evidence type="ECO:0000256" key="4">
    <source>
        <dbReference type="ARBA" id="ARBA00023004"/>
    </source>
</evidence>
<dbReference type="HAMAP" id="MF_00323">
    <property type="entry name" value="Ferrochelatase"/>
    <property type="match status" value="1"/>
</dbReference>
<evidence type="ECO:0000256" key="8">
    <source>
        <dbReference type="ARBA" id="ARBA00024536"/>
    </source>
</evidence>
<comment type="catalytic activity">
    <reaction evidence="8">
        <text>Fe-coproporphyrin III + 2 H(+) = coproporphyrin III + Fe(2+)</text>
        <dbReference type="Rhea" id="RHEA:49572"/>
        <dbReference type="ChEBI" id="CHEBI:15378"/>
        <dbReference type="ChEBI" id="CHEBI:29033"/>
        <dbReference type="ChEBI" id="CHEBI:68438"/>
        <dbReference type="ChEBI" id="CHEBI:131725"/>
        <dbReference type="EC" id="4.99.1.9"/>
    </reaction>
    <physiologicalReaction direction="right-to-left" evidence="8">
        <dbReference type="Rhea" id="RHEA:49574"/>
    </physiologicalReaction>
</comment>
<comment type="similarity">
    <text evidence="1 9 10">Belongs to the ferrochelatase family.</text>
</comment>
<dbReference type="SUPFAM" id="SSF53800">
    <property type="entry name" value="Chelatase"/>
    <property type="match status" value="1"/>
</dbReference>
<evidence type="ECO:0000256" key="2">
    <source>
        <dbReference type="ARBA" id="ARBA00022490"/>
    </source>
</evidence>
<evidence type="ECO:0000256" key="1">
    <source>
        <dbReference type="ARBA" id="ARBA00007718"/>
    </source>
</evidence>
<organism evidence="11 12">
    <name type="scientific">Roseibium limicola</name>
    <dbReference type="NCBI Taxonomy" id="2816037"/>
    <lineage>
        <taxon>Bacteria</taxon>
        <taxon>Pseudomonadati</taxon>
        <taxon>Pseudomonadota</taxon>
        <taxon>Alphaproteobacteria</taxon>
        <taxon>Hyphomicrobiales</taxon>
        <taxon>Stappiaceae</taxon>
        <taxon>Roseibium</taxon>
    </lineage>
</organism>
<comment type="function">
    <text evidence="9 10">Catalyzes the ferrous insertion into protoporphyrin IX.</text>
</comment>
<dbReference type="PANTHER" id="PTHR11108">
    <property type="entry name" value="FERROCHELATASE"/>
    <property type="match status" value="1"/>
</dbReference>
<dbReference type="PANTHER" id="PTHR11108:SF1">
    <property type="entry name" value="FERROCHELATASE, MITOCHONDRIAL"/>
    <property type="match status" value="1"/>
</dbReference>
<dbReference type="PROSITE" id="PS00534">
    <property type="entry name" value="FERROCHELATASE"/>
    <property type="match status" value="1"/>
</dbReference>
<keyword evidence="3 9" id="KW-0479">Metal-binding</keyword>
<evidence type="ECO:0000313" key="11">
    <source>
        <dbReference type="EMBL" id="MBO0346994.1"/>
    </source>
</evidence>
<dbReference type="GO" id="GO:0046872">
    <property type="term" value="F:metal ion binding"/>
    <property type="evidence" value="ECO:0007669"/>
    <property type="project" value="UniProtKB-KW"/>
</dbReference>
<feature type="binding site" evidence="9">
    <location>
        <position position="306"/>
    </location>
    <ligand>
        <name>Fe(2+)</name>
        <dbReference type="ChEBI" id="CHEBI:29033"/>
    </ligand>
</feature>
<evidence type="ECO:0000256" key="5">
    <source>
        <dbReference type="ARBA" id="ARBA00023133"/>
    </source>
</evidence>
<keyword evidence="4 9" id="KW-0408">Iron</keyword>
<dbReference type="Proteomes" id="UP000664779">
    <property type="component" value="Unassembled WGS sequence"/>
</dbReference>
<dbReference type="InterPro" id="IPR033644">
    <property type="entry name" value="Ferrochelatase_C"/>
</dbReference>
<accession>A0A939EQU6</accession>
<protein>
    <recommendedName>
        <fullName evidence="9 10">Ferrochelatase</fullName>
        <ecNumber evidence="9 10">4.98.1.1</ecNumber>
    </recommendedName>
    <alternativeName>
        <fullName evidence="9">Heme synthase</fullName>
    </alternativeName>
    <alternativeName>
        <fullName evidence="9">Protoheme ferro-lyase</fullName>
    </alternativeName>
</protein>
<evidence type="ECO:0000256" key="7">
    <source>
        <dbReference type="ARBA" id="ARBA00023244"/>
    </source>
</evidence>
<dbReference type="RefSeq" id="WP_206943463.1">
    <property type="nucleotide sequence ID" value="NZ_JAFLNF010000008.1"/>
</dbReference>
<evidence type="ECO:0000256" key="10">
    <source>
        <dbReference type="RuleBase" id="RU000607"/>
    </source>
</evidence>
<dbReference type="EMBL" id="JAFLNF010000008">
    <property type="protein sequence ID" value="MBO0346994.1"/>
    <property type="molecule type" value="Genomic_DNA"/>
</dbReference>
<comment type="catalytic activity">
    <reaction evidence="9 10">
        <text>heme b + 2 H(+) = protoporphyrin IX + Fe(2+)</text>
        <dbReference type="Rhea" id="RHEA:22584"/>
        <dbReference type="ChEBI" id="CHEBI:15378"/>
        <dbReference type="ChEBI" id="CHEBI:29033"/>
        <dbReference type="ChEBI" id="CHEBI:57306"/>
        <dbReference type="ChEBI" id="CHEBI:60344"/>
        <dbReference type="EC" id="4.98.1.1"/>
    </reaction>
</comment>
<name>A0A939EQU6_9HYPH</name>
<sequence length="355" mass="40467">MTAPDSSSTQSDMQQVKLPEAHPPVKAGKIGVLLVNLGTPDDTGYWSMRRYLREFLSDKRVIEWPKILWYPILHGIVLMTRPKKSGAAYDEIWNKERDESPLRTITRSQSDKLAALIGDAGGRVKVDWAMRYGKPSIRSKLQKLKDDGCDRILIYPLYPQYSASTTATVNDEVCKALLEMRWQPAIRTVPPYHDDEVYVSALATSLREHLAKESFEPDMVLTSYHGIPQSYFRKGDPYHCHCQKTTRLMREHLGWDKDKLQITFQSRFGPEEWLQPYTDKTVEKLAKDGVKKVAVMNPGFVADCLETLEEIAGEAGEIFEENGGEHFTHVPCLNDSDLGMKVIEHIVRQELSGWL</sequence>
<comment type="pathway">
    <text evidence="9 10">Porphyrin-containing compound metabolism; protoheme biosynthesis; protoheme from protoporphyrin-IX: step 1/1.</text>
</comment>
<dbReference type="CDD" id="cd03411">
    <property type="entry name" value="Ferrochelatase_N"/>
    <property type="match status" value="1"/>
</dbReference>
<dbReference type="InterPro" id="IPR033659">
    <property type="entry name" value="Ferrochelatase_N"/>
</dbReference>
<feature type="binding site" evidence="9">
    <location>
        <position position="225"/>
    </location>
    <ligand>
        <name>Fe(2+)</name>
        <dbReference type="ChEBI" id="CHEBI:29033"/>
    </ligand>
</feature>
<dbReference type="Pfam" id="PF00762">
    <property type="entry name" value="Ferrochelatase"/>
    <property type="match status" value="1"/>
</dbReference>
<dbReference type="InterPro" id="IPR001015">
    <property type="entry name" value="Ferrochelatase"/>
</dbReference>
<comment type="caution">
    <text evidence="11">The sequence shown here is derived from an EMBL/GenBank/DDBJ whole genome shotgun (WGS) entry which is preliminary data.</text>
</comment>
<proteinExistence type="inferred from homology"/>
<evidence type="ECO:0000256" key="9">
    <source>
        <dbReference type="HAMAP-Rule" id="MF_00323"/>
    </source>
</evidence>
<gene>
    <name evidence="9" type="primary">hemH</name>
    <name evidence="11" type="ORF">J0X15_17340</name>
</gene>
<evidence type="ECO:0000313" key="12">
    <source>
        <dbReference type="Proteomes" id="UP000664779"/>
    </source>
</evidence>
<dbReference type="Gene3D" id="3.40.50.1400">
    <property type="match status" value="2"/>
</dbReference>
<dbReference type="NCBIfam" id="TIGR00109">
    <property type="entry name" value="hemH"/>
    <property type="match status" value="1"/>
</dbReference>
<keyword evidence="5 9" id="KW-0350">Heme biosynthesis</keyword>
<keyword evidence="7 9" id="KW-0627">Porphyrin biosynthesis</keyword>
<dbReference type="GO" id="GO:0004325">
    <property type="term" value="F:ferrochelatase activity"/>
    <property type="evidence" value="ECO:0007669"/>
    <property type="project" value="UniProtKB-UniRule"/>
</dbReference>
<evidence type="ECO:0000256" key="3">
    <source>
        <dbReference type="ARBA" id="ARBA00022723"/>
    </source>
</evidence>
<dbReference type="InterPro" id="IPR019772">
    <property type="entry name" value="Ferrochelatase_AS"/>
</dbReference>
<dbReference type="AlphaFoldDB" id="A0A939EQU6"/>
<keyword evidence="12" id="KW-1185">Reference proteome</keyword>
<dbReference type="GO" id="GO:0006783">
    <property type="term" value="P:heme biosynthetic process"/>
    <property type="evidence" value="ECO:0007669"/>
    <property type="project" value="UniProtKB-UniRule"/>
</dbReference>
<dbReference type="CDD" id="cd00419">
    <property type="entry name" value="Ferrochelatase_C"/>
    <property type="match status" value="1"/>
</dbReference>
<dbReference type="GO" id="GO:0005737">
    <property type="term" value="C:cytoplasm"/>
    <property type="evidence" value="ECO:0007669"/>
    <property type="project" value="UniProtKB-SubCell"/>
</dbReference>
<reference evidence="11" key="1">
    <citation type="submission" date="2021-03" db="EMBL/GenBank/DDBJ databases">
        <title>Roseibium sp. CAU 1637 isolated from Incheon.</title>
        <authorList>
            <person name="Kim W."/>
        </authorList>
    </citation>
    <scope>NUCLEOTIDE SEQUENCE</scope>
    <source>
        <strain evidence="11">CAU 1637</strain>
    </source>
</reference>
<keyword evidence="6 9" id="KW-0456">Lyase</keyword>
<comment type="subcellular location">
    <subcellularLocation>
        <location evidence="9 10">Cytoplasm</location>
    </subcellularLocation>
</comment>
<dbReference type="EC" id="4.98.1.1" evidence="9 10"/>
<keyword evidence="2 9" id="KW-0963">Cytoplasm</keyword>
<evidence type="ECO:0000256" key="6">
    <source>
        <dbReference type="ARBA" id="ARBA00023239"/>
    </source>
</evidence>
<dbReference type="FunFam" id="3.40.50.1400:FF:000002">
    <property type="entry name" value="Ferrochelatase"/>
    <property type="match status" value="1"/>
</dbReference>